<keyword evidence="5 10" id="KW-0552">Olfaction</keyword>
<keyword evidence="3 10" id="KW-0716">Sensory transduction</keyword>
<evidence type="ECO:0000256" key="1">
    <source>
        <dbReference type="ARBA" id="ARBA00004651"/>
    </source>
</evidence>
<dbReference type="GO" id="GO:0005549">
    <property type="term" value="F:odorant binding"/>
    <property type="evidence" value="ECO:0007669"/>
    <property type="project" value="InterPro"/>
</dbReference>
<proteinExistence type="inferred from homology"/>
<dbReference type="GeneID" id="108008208"/>
<feature type="transmembrane region" description="Helical" evidence="10">
    <location>
        <begin position="253"/>
        <end position="276"/>
    </location>
</feature>
<evidence type="ECO:0000313" key="11">
    <source>
        <dbReference type="Proteomes" id="UP001652628"/>
    </source>
</evidence>
<evidence type="ECO:0000256" key="5">
    <source>
        <dbReference type="ARBA" id="ARBA00022725"/>
    </source>
</evidence>
<feature type="transmembrane region" description="Helical" evidence="10">
    <location>
        <begin position="71"/>
        <end position="88"/>
    </location>
</feature>
<comment type="subcellular location">
    <subcellularLocation>
        <location evidence="1 10">Cell membrane</location>
        <topology evidence="1 10">Multi-pass membrane protein</topology>
    </subcellularLocation>
</comment>
<sequence>MSTINSLSYFQSHRFVLKILFFDPDQLKTNRKLYFLTTIAVSLAFTFGYPFHLGMNLFRNETTNQNMMNLAAFLPCLGSSLKFPIYALNYRKVRRMEELLKMLDERVIGLNQKSIYAKVSWQVRLVLCIFIGAYTPCGVTAVMMFLFAEDWGLMIPGWFPFDWRSSLWIYCLVLGYQISGLSYQLLQNYISDCFPSVVLCLISSHTQMLYCRFEEIGQNSLEDAEKELERCITDHKHLLELFKITESFMSLPMAIQFSFSAFTSCFGIAALFFFASEPMVRVYYFCYFIAMIVQIFPCCYFGTDSEFWFGRLHYAAFSCDWISQEKTFKRKLMLFVERSLKRNKAMACGMLPISVGTFFGTLKFAYSLFMIILQRN</sequence>
<comment type="caution">
    <text evidence="10">Lacks conserved residue(s) required for the propagation of feature annotation.</text>
</comment>
<accession>A0AB39Z2L7</accession>
<keyword evidence="4 10" id="KW-0812">Transmembrane</keyword>
<feature type="transmembrane region" description="Helical" evidence="10">
    <location>
        <begin position="282"/>
        <end position="303"/>
    </location>
</feature>
<dbReference type="Proteomes" id="UP001652628">
    <property type="component" value="Chromosome 2R"/>
</dbReference>
<evidence type="ECO:0000256" key="6">
    <source>
        <dbReference type="ARBA" id="ARBA00022989"/>
    </source>
</evidence>
<keyword evidence="8 10" id="KW-0675">Receptor</keyword>
<dbReference type="PANTHER" id="PTHR21137">
    <property type="entry name" value="ODORANT RECEPTOR"/>
    <property type="match status" value="1"/>
</dbReference>
<feature type="transmembrane region" description="Helical" evidence="10">
    <location>
        <begin position="123"/>
        <end position="147"/>
    </location>
</feature>
<keyword evidence="7 10" id="KW-0472">Membrane</keyword>
<protein>
    <recommendedName>
        <fullName evidence="10">Odorant receptor</fullName>
    </recommendedName>
</protein>
<dbReference type="InterPro" id="IPR004117">
    <property type="entry name" value="7tm6_olfct_rcpt"/>
</dbReference>
<reference evidence="12" key="1">
    <citation type="submission" date="2025-08" db="UniProtKB">
        <authorList>
            <consortium name="RefSeq"/>
        </authorList>
    </citation>
    <scope>IDENTIFICATION</scope>
</reference>
<dbReference type="Pfam" id="PF02949">
    <property type="entry name" value="7tm_6"/>
    <property type="match status" value="1"/>
</dbReference>
<organism evidence="11 12">
    <name type="scientific">Drosophila suzukii</name>
    <name type="common">Spotted-wing drosophila fruit fly</name>
    <dbReference type="NCBI Taxonomy" id="28584"/>
    <lineage>
        <taxon>Eukaryota</taxon>
        <taxon>Metazoa</taxon>
        <taxon>Ecdysozoa</taxon>
        <taxon>Arthropoda</taxon>
        <taxon>Hexapoda</taxon>
        <taxon>Insecta</taxon>
        <taxon>Pterygota</taxon>
        <taxon>Neoptera</taxon>
        <taxon>Endopterygota</taxon>
        <taxon>Diptera</taxon>
        <taxon>Brachycera</taxon>
        <taxon>Muscomorpha</taxon>
        <taxon>Ephydroidea</taxon>
        <taxon>Drosophilidae</taxon>
        <taxon>Drosophila</taxon>
        <taxon>Sophophora</taxon>
    </lineage>
</organism>
<feature type="transmembrane region" description="Helical" evidence="10">
    <location>
        <begin position="348"/>
        <end position="373"/>
    </location>
</feature>
<dbReference type="RefSeq" id="XP_016927487.2">
    <property type="nucleotide sequence ID" value="XM_017071998.2"/>
</dbReference>
<evidence type="ECO:0000256" key="7">
    <source>
        <dbReference type="ARBA" id="ARBA00023136"/>
    </source>
</evidence>
<keyword evidence="11" id="KW-1185">Reference proteome</keyword>
<evidence type="ECO:0000256" key="10">
    <source>
        <dbReference type="RuleBase" id="RU351113"/>
    </source>
</evidence>
<comment type="similarity">
    <text evidence="10">Belongs to the insect chemoreceptor superfamily. Heteromeric odorant receptor channel (TC 1.A.69) family.</text>
</comment>
<dbReference type="GO" id="GO:0005886">
    <property type="term" value="C:plasma membrane"/>
    <property type="evidence" value="ECO:0007669"/>
    <property type="project" value="UniProtKB-SubCell"/>
</dbReference>
<evidence type="ECO:0000256" key="8">
    <source>
        <dbReference type="ARBA" id="ARBA00023170"/>
    </source>
</evidence>
<keyword evidence="6 10" id="KW-1133">Transmembrane helix</keyword>
<evidence type="ECO:0000256" key="3">
    <source>
        <dbReference type="ARBA" id="ARBA00022606"/>
    </source>
</evidence>
<dbReference type="GO" id="GO:0007165">
    <property type="term" value="P:signal transduction"/>
    <property type="evidence" value="ECO:0007669"/>
    <property type="project" value="UniProtKB-KW"/>
</dbReference>
<name>A0AB39Z2L7_DROSZ</name>
<evidence type="ECO:0000256" key="4">
    <source>
        <dbReference type="ARBA" id="ARBA00022692"/>
    </source>
</evidence>
<feature type="transmembrane region" description="Helical" evidence="10">
    <location>
        <begin position="33"/>
        <end position="51"/>
    </location>
</feature>
<dbReference type="GO" id="GO:0004984">
    <property type="term" value="F:olfactory receptor activity"/>
    <property type="evidence" value="ECO:0007669"/>
    <property type="project" value="InterPro"/>
</dbReference>
<evidence type="ECO:0000313" key="12">
    <source>
        <dbReference type="RefSeq" id="XP_016927487.2"/>
    </source>
</evidence>
<evidence type="ECO:0000256" key="2">
    <source>
        <dbReference type="ARBA" id="ARBA00022475"/>
    </source>
</evidence>
<evidence type="ECO:0000256" key="9">
    <source>
        <dbReference type="ARBA" id="ARBA00023224"/>
    </source>
</evidence>
<dbReference type="PANTHER" id="PTHR21137:SF35">
    <property type="entry name" value="ODORANT RECEPTOR 19A-RELATED"/>
    <property type="match status" value="1"/>
</dbReference>
<keyword evidence="9 10" id="KW-0807">Transducer</keyword>
<dbReference type="AlphaFoldDB" id="A0AB39Z2L7"/>
<keyword evidence="2" id="KW-1003">Cell membrane</keyword>
<gene>
    <name evidence="12" type="primary">LOC108008208</name>
</gene>